<dbReference type="Proteomes" id="UP000290289">
    <property type="component" value="Chromosome 13"/>
</dbReference>
<organism evidence="1 2">
    <name type="scientific">Malus domestica</name>
    <name type="common">Apple</name>
    <name type="synonym">Pyrus malus</name>
    <dbReference type="NCBI Taxonomy" id="3750"/>
    <lineage>
        <taxon>Eukaryota</taxon>
        <taxon>Viridiplantae</taxon>
        <taxon>Streptophyta</taxon>
        <taxon>Embryophyta</taxon>
        <taxon>Tracheophyta</taxon>
        <taxon>Spermatophyta</taxon>
        <taxon>Magnoliopsida</taxon>
        <taxon>eudicotyledons</taxon>
        <taxon>Gunneridae</taxon>
        <taxon>Pentapetalae</taxon>
        <taxon>rosids</taxon>
        <taxon>fabids</taxon>
        <taxon>Rosales</taxon>
        <taxon>Rosaceae</taxon>
        <taxon>Amygdaloideae</taxon>
        <taxon>Maleae</taxon>
        <taxon>Malus</taxon>
    </lineage>
</organism>
<keyword evidence="2" id="KW-1185">Reference proteome</keyword>
<evidence type="ECO:0000313" key="2">
    <source>
        <dbReference type="Proteomes" id="UP000290289"/>
    </source>
</evidence>
<gene>
    <name evidence="1" type="ORF">DVH24_041349</name>
</gene>
<evidence type="ECO:0000313" key="1">
    <source>
        <dbReference type="EMBL" id="RXH80202.1"/>
    </source>
</evidence>
<dbReference type="EMBL" id="RDQH01000339">
    <property type="protein sequence ID" value="RXH80202.1"/>
    <property type="molecule type" value="Genomic_DNA"/>
</dbReference>
<reference evidence="1 2" key="1">
    <citation type="submission" date="2018-10" db="EMBL/GenBank/DDBJ databases">
        <title>A high-quality apple genome assembly.</title>
        <authorList>
            <person name="Hu J."/>
        </authorList>
    </citation>
    <scope>NUCLEOTIDE SEQUENCE [LARGE SCALE GENOMIC DNA]</scope>
    <source>
        <strain evidence="2">cv. HFTH1</strain>
        <tissue evidence="1">Young leaf</tissue>
    </source>
</reference>
<accession>A0A498IDI9</accession>
<sequence>MRVLSTVWYVGWDGAEWDEAFCPTFGAPKTGGMRCSTGRILSEFSFRLTSWNDSFHIHGTQNYNFSVSFFFLLVSIQGHLCSLSVPSRLVPSHSIMSRPVCIPNDT</sequence>
<proteinExistence type="predicted"/>
<comment type="caution">
    <text evidence="1">The sequence shown here is derived from an EMBL/GenBank/DDBJ whole genome shotgun (WGS) entry which is preliminary data.</text>
</comment>
<protein>
    <submittedName>
        <fullName evidence="1">Uncharacterized protein</fullName>
    </submittedName>
</protein>
<dbReference type="AlphaFoldDB" id="A0A498IDI9"/>
<name>A0A498IDI9_MALDO</name>